<dbReference type="InterPro" id="IPR050979">
    <property type="entry name" value="LD-transpeptidase"/>
</dbReference>
<dbReference type="GO" id="GO:0071555">
    <property type="term" value="P:cell wall organization"/>
    <property type="evidence" value="ECO:0007669"/>
    <property type="project" value="UniProtKB-UniRule"/>
</dbReference>
<keyword evidence="8 9" id="KW-0961">Cell wall biogenesis/degradation</keyword>
<dbReference type="GO" id="GO:0018104">
    <property type="term" value="P:peptidoglycan-protein cross-linking"/>
    <property type="evidence" value="ECO:0007669"/>
    <property type="project" value="TreeGrafter"/>
</dbReference>
<proteinExistence type="inferred from homology"/>
<accession>A0A6B0TW31</accession>
<comment type="caution">
    <text evidence="12">The sequence shown here is derived from an EMBL/GenBank/DDBJ whole genome shotgun (WGS) entry which is preliminary data.</text>
</comment>
<dbReference type="InterPro" id="IPR006311">
    <property type="entry name" value="TAT_signal"/>
</dbReference>
<keyword evidence="6 9" id="KW-0133">Cell shape</keyword>
<dbReference type="PROSITE" id="PS52029">
    <property type="entry name" value="LD_TPASE"/>
    <property type="match status" value="1"/>
</dbReference>
<evidence type="ECO:0000313" key="13">
    <source>
        <dbReference type="Proteomes" id="UP000436016"/>
    </source>
</evidence>
<feature type="chain" id="PRO_5025347887" evidence="10">
    <location>
        <begin position="26"/>
        <end position="237"/>
    </location>
</feature>
<dbReference type="UniPathway" id="UPA00219"/>
<evidence type="ECO:0000256" key="5">
    <source>
        <dbReference type="ARBA" id="ARBA00022801"/>
    </source>
</evidence>
<feature type="signal peptide" evidence="10">
    <location>
        <begin position="1"/>
        <end position="25"/>
    </location>
</feature>
<name>A0A6B0TW31_9RHOB</name>
<evidence type="ECO:0000256" key="4">
    <source>
        <dbReference type="ARBA" id="ARBA00022679"/>
    </source>
</evidence>
<evidence type="ECO:0000259" key="11">
    <source>
        <dbReference type="PROSITE" id="PS52029"/>
    </source>
</evidence>
<organism evidence="12 13">
    <name type="scientific">Oceanomicrobium pacificus</name>
    <dbReference type="NCBI Taxonomy" id="2692916"/>
    <lineage>
        <taxon>Bacteria</taxon>
        <taxon>Pseudomonadati</taxon>
        <taxon>Pseudomonadota</taxon>
        <taxon>Alphaproteobacteria</taxon>
        <taxon>Rhodobacterales</taxon>
        <taxon>Paracoccaceae</taxon>
        <taxon>Oceanomicrobium</taxon>
    </lineage>
</organism>
<keyword evidence="4" id="KW-0808">Transferase</keyword>
<sequence>MLTRRHFIVTSAALFSGPIAGPALAQQDTVLPTVEPPAAPARGPVSNPNNWPRWDSMVTPANYDPATSNPWGIHPRFLANLVEARPSLRAGDLHVDAVARYIYYINGDGTAMRYGVAIAKGNLYEPGTYRIGRKARWPTWTPTANMIRREPEVYKQYENGMDGGPSNPLGSRAFYLYSGGRDTYLRIHGTPYARSIGGRASSGCVRMVMAHINGLYDRVSTGSTAYLYPPEDNIGRG</sequence>
<protein>
    <submittedName>
        <fullName evidence="12">L,D-transpeptidase family protein</fullName>
    </submittedName>
</protein>
<reference evidence="12 13" key="1">
    <citation type="submission" date="2019-12" db="EMBL/GenBank/DDBJ databases">
        <title>Strain KN286 was isolated from seawater, which was collected from Caroline Seamount in the tropical western Pacific.</title>
        <authorList>
            <person name="Wang Q."/>
        </authorList>
    </citation>
    <scope>NUCLEOTIDE SEQUENCE [LARGE SCALE GENOMIC DNA]</scope>
    <source>
        <strain evidence="12 13">KN286</strain>
    </source>
</reference>
<dbReference type="EMBL" id="WUWG01000003">
    <property type="protein sequence ID" value="MXU65955.1"/>
    <property type="molecule type" value="Genomic_DNA"/>
</dbReference>
<evidence type="ECO:0000256" key="6">
    <source>
        <dbReference type="ARBA" id="ARBA00022960"/>
    </source>
</evidence>
<comment type="pathway">
    <text evidence="1 9">Cell wall biogenesis; peptidoglycan biosynthesis.</text>
</comment>
<dbReference type="GO" id="GO:0071972">
    <property type="term" value="F:peptidoglycan L,D-transpeptidase activity"/>
    <property type="evidence" value="ECO:0007669"/>
    <property type="project" value="TreeGrafter"/>
</dbReference>
<dbReference type="AlphaFoldDB" id="A0A6B0TW31"/>
<keyword evidence="5" id="KW-0378">Hydrolase</keyword>
<keyword evidence="3" id="KW-0328">Glycosyltransferase</keyword>
<dbReference type="Proteomes" id="UP000436016">
    <property type="component" value="Unassembled WGS sequence"/>
</dbReference>
<dbReference type="CDD" id="cd16913">
    <property type="entry name" value="YkuD_like"/>
    <property type="match status" value="1"/>
</dbReference>
<evidence type="ECO:0000256" key="10">
    <source>
        <dbReference type="SAM" id="SignalP"/>
    </source>
</evidence>
<dbReference type="InterPro" id="IPR038063">
    <property type="entry name" value="Transpep_catalytic_dom"/>
</dbReference>
<keyword evidence="7 9" id="KW-0573">Peptidoglycan synthesis</keyword>
<dbReference type="InterPro" id="IPR005490">
    <property type="entry name" value="LD_TPept_cat_dom"/>
</dbReference>
<keyword evidence="13" id="KW-1185">Reference proteome</keyword>
<dbReference type="GO" id="GO:0016757">
    <property type="term" value="F:glycosyltransferase activity"/>
    <property type="evidence" value="ECO:0007669"/>
    <property type="project" value="UniProtKB-KW"/>
</dbReference>
<evidence type="ECO:0000256" key="9">
    <source>
        <dbReference type="PROSITE-ProRule" id="PRU01373"/>
    </source>
</evidence>
<dbReference type="PROSITE" id="PS51318">
    <property type="entry name" value="TAT"/>
    <property type="match status" value="1"/>
</dbReference>
<dbReference type="SUPFAM" id="SSF141523">
    <property type="entry name" value="L,D-transpeptidase catalytic domain-like"/>
    <property type="match status" value="1"/>
</dbReference>
<feature type="domain" description="L,D-TPase catalytic" evidence="11">
    <location>
        <begin position="91"/>
        <end position="228"/>
    </location>
</feature>
<evidence type="ECO:0000313" key="12">
    <source>
        <dbReference type="EMBL" id="MXU65955.1"/>
    </source>
</evidence>
<dbReference type="Pfam" id="PF03734">
    <property type="entry name" value="YkuD"/>
    <property type="match status" value="1"/>
</dbReference>
<evidence type="ECO:0000256" key="8">
    <source>
        <dbReference type="ARBA" id="ARBA00023316"/>
    </source>
</evidence>
<gene>
    <name evidence="12" type="ORF">GSH16_10880</name>
</gene>
<comment type="similarity">
    <text evidence="2">Belongs to the YkuD family.</text>
</comment>
<evidence type="ECO:0000256" key="7">
    <source>
        <dbReference type="ARBA" id="ARBA00022984"/>
    </source>
</evidence>
<dbReference type="Gene3D" id="2.40.440.10">
    <property type="entry name" value="L,D-transpeptidase catalytic domain-like"/>
    <property type="match status" value="1"/>
</dbReference>
<evidence type="ECO:0000256" key="3">
    <source>
        <dbReference type="ARBA" id="ARBA00022676"/>
    </source>
</evidence>
<feature type="active site" description="Nucleophile" evidence="9">
    <location>
        <position position="204"/>
    </location>
</feature>
<evidence type="ECO:0000256" key="2">
    <source>
        <dbReference type="ARBA" id="ARBA00005992"/>
    </source>
</evidence>
<evidence type="ECO:0000256" key="1">
    <source>
        <dbReference type="ARBA" id="ARBA00004752"/>
    </source>
</evidence>
<keyword evidence="10" id="KW-0732">Signal</keyword>
<dbReference type="GO" id="GO:0005576">
    <property type="term" value="C:extracellular region"/>
    <property type="evidence" value="ECO:0007669"/>
    <property type="project" value="TreeGrafter"/>
</dbReference>
<dbReference type="PANTHER" id="PTHR30582">
    <property type="entry name" value="L,D-TRANSPEPTIDASE"/>
    <property type="match status" value="1"/>
</dbReference>
<dbReference type="PANTHER" id="PTHR30582:SF24">
    <property type="entry name" value="L,D-TRANSPEPTIDASE ERFK_SRFK-RELATED"/>
    <property type="match status" value="1"/>
</dbReference>
<feature type="active site" description="Proton donor/acceptor" evidence="9">
    <location>
        <position position="188"/>
    </location>
</feature>
<dbReference type="GO" id="GO:0008360">
    <property type="term" value="P:regulation of cell shape"/>
    <property type="evidence" value="ECO:0007669"/>
    <property type="project" value="UniProtKB-UniRule"/>
</dbReference>
<dbReference type="RefSeq" id="WP_160854898.1">
    <property type="nucleotide sequence ID" value="NZ_WUWG01000003.1"/>
</dbReference>